<dbReference type="Pfam" id="PF10545">
    <property type="entry name" value="MADF_DNA_bdg"/>
    <property type="match status" value="1"/>
</dbReference>
<protein>
    <recommendedName>
        <fullName evidence="1">MADF domain-containing protein</fullName>
    </recommendedName>
</protein>
<name>A0ABQ9HEC6_9NEOP</name>
<comment type="caution">
    <text evidence="2">The sequence shown here is derived from an EMBL/GenBank/DDBJ whole genome shotgun (WGS) entry which is preliminary data.</text>
</comment>
<dbReference type="InterPro" id="IPR006578">
    <property type="entry name" value="MADF-dom"/>
</dbReference>
<keyword evidence="3" id="KW-1185">Reference proteome</keyword>
<dbReference type="PANTHER" id="PTHR21505">
    <property type="entry name" value="MADF DOMAIN-CONTAINING PROTEIN-RELATED"/>
    <property type="match status" value="1"/>
</dbReference>
<organism evidence="2 3">
    <name type="scientific">Dryococelus australis</name>
    <dbReference type="NCBI Taxonomy" id="614101"/>
    <lineage>
        <taxon>Eukaryota</taxon>
        <taxon>Metazoa</taxon>
        <taxon>Ecdysozoa</taxon>
        <taxon>Arthropoda</taxon>
        <taxon>Hexapoda</taxon>
        <taxon>Insecta</taxon>
        <taxon>Pterygota</taxon>
        <taxon>Neoptera</taxon>
        <taxon>Polyneoptera</taxon>
        <taxon>Phasmatodea</taxon>
        <taxon>Verophasmatodea</taxon>
        <taxon>Anareolatae</taxon>
        <taxon>Phasmatidae</taxon>
        <taxon>Eurycanthinae</taxon>
        <taxon>Dryococelus</taxon>
    </lineage>
</organism>
<dbReference type="SMART" id="SM00595">
    <property type="entry name" value="MADF"/>
    <property type="match status" value="1"/>
</dbReference>
<dbReference type="PANTHER" id="PTHR21505:SF8">
    <property type="entry name" value="DPT-YFP REPRESSOR BY OVEREXPRESSION, ISOFORM D-RELATED"/>
    <property type="match status" value="1"/>
</dbReference>
<evidence type="ECO:0000313" key="3">
    <source>
        <dbReference type="Proteomes" id="UP001159363"/>
    </source>
</evidence>
<accession>A0ABQ9HEC6</accession>
<evidence type="ECO:0000313" key="2">
    <source>
        <dbReference type="EMBL" id="KAJ8882659.1"/>
    </source>
</evidence>
<gene>
    <name evidence="2" type="ORF">PR048_014471</name>
</gene>
<dbReference type="Proteomes" id="UP001159363">
    <property type="component" value="Chromosome 4"/>
</dbReference>
<proteinExistence type="predicted"/>
<sequence length="139" mass="15927">MQVKTPSTAIANIASQGDGTNGTQLCAFIELYGMLPELWNPANPSYLYKHKKYVALDKLLVVYKEIKPAATRDDVRKKLNSLRTNFRKELKKIESSKRSGSGSDDVYKPNLWVFHALTFLHTYEQPVNVHRQWNEVSTK</sequence>
<evidence type="ECO:0000259" key="1">
    <source>
        <dbReference type="PROSITE" id="PS51029"/>
    </source>
</evidence>
<reference evidence="2 3" key="1">
    <citation type="submission" date="2023-02" db="EMBL/GenBank/DDBJ databases">
        <title>LHISI_Scaffold_Assembly.</title>
        <authorList>
            <person name="Stuart O.P."/>
            <person name="Cleave R."/>
            <person name="Magrath M.J.L."/>
            <person name="Mikheyev A.S."/>
        </authorList>
    </citation>
    <scope>NUCLEOTIDE SEQUENCE [LARGE SCALE GENOMIC DNA]</scope>
    <source>
        <strain evidence="2">Daus_M_001</strain>
        <tissue evidence="2">Leg muscle</tissue>
    </source>
</reference>
<dbReference type="PROSITE" id="PS51029">
    <property type="entry name" value="MADF"/>
    <property type="match status" value="1"/>
</dbReference>
<dbReference type="EMBL" id="JARBHB010000005">
    <property type="protein sequence ID" value="KAJ8882659.1"/>
    <property type="molecule type" value="Genomic_DNA"/>
</dbReference>
<feature type="domain" description="MADF" evidence="1">
    <location>
        <begin position="27"/>
        <end position="125"/>
    </location>
</feature>